<dbReference type="SUPFAM" id="SSF52016">
    <property type="entry name" value="LeuD/IlvD-like"/>
    <property type="match status" value="1"/>
</dbReference>
<comment type="caution">
    <text evidence="1">The sequence shown here is derived from an EMBL/GenBank/DDBJ whole genome shotgun (WGS) entry which is preliminary data.</text>
</comment>
<dbReference type="EMBL" id="LMXI01000137">
    <property type="protein sequence ID" value="KRT59562.1"/>
    <property type="molecule type" value="Genomic_DNA"/>
</dbReference>
<accession>A0A0T5Z9K8</accession>
<reference evidence="1 2" key="1">
    <citation type="submission" date="2015-11" db="EMBL/GenBank/DDBJ databases">
        <title>The genome of Candidatus Endoriftia persephone in Ridgeia piscesae and population structure of the North Eastern Pacific vestimentiferan symbionts.</title>
        <authorList>
            <person name="Perez M."/>
            <person name="Juniper K.S."/>
        </authorList>
    </citation>
    <scope>NUCLEOTIDE SEQUENCE [LARGE SCALE GENOMIC DNA]</scope>
    <source>
        <strain evidence="1">Ind10</strain>
    </source>
</reference>
<dbReference type="AlphaFoldDB" id="A0A0T5Z9K8"/>
<evidence type="ECO:0000313" key="2">
    <source>
        <dbReference type="Proteomes" id="UP000051276"/>
    </source>
</evidence>
<protein>
    <recommendedName>
        <fullName evidence="3">3-isopropylmalate dehydratase small subunit</fullName>
    </recommendedName>
</protein>
<gene>
    <name evidence="1" type="ORF">Ga0076813_15571</name>
</gene>
<evidence type="ECO:0000313" key="1">
    <source>
        <dbReference type="EMBL" id="KRT59562.1"/>
    </source>
</evidence>
<dbReference type="Proteomes" id="UP000051276">
    <property type="component" value="Unassembled WGS sequence"/>
</dbReference>
<organism evidence="1 2">
    <name type="scientific">endosymbiont of Ridgeia piscesae</name>
    <dbReference type="NCBI Taxonomy" id="54398"/>
    <lineage>
        <taxon>Bacteria</taxon>
        <taxon>Pseudomonadati</taxon>
        <taxon>Pseudomonadota</taxon>
        <taxon>Gammaproteobacteria</taxon>
        <taxon>sulfur-oxidizing symbionts</taxon>
    </lineage>
</organism>
<evidence type="ECO:0008006" key="3">
    <source>
        <dbReference type="Google" id="ProtNLM"/>
    </source>
</evidence>
<name>A0A0T5Z9K8_9GAMM</name>
<dbReference type="PATRIC" id="fig|54398.4.peg.940"/>
<sequence length="51" mass="5981">MADGKAIPFDVDEFRKHCLLNGLDDIGLTLQHVDEIKAYEERHRQQAPWLF</sequence>
<proteinExistence type="predicted"/>